<feature type="domain" description="Calcineurin-like phosphoesterase" evidence="1">
    <location>
        <begin position="77"/>
        <end position="245"/>
    </location>
</feature>
<dbReference type="Proteomes" id="UP000216867">
    <property type="component" value="Unassembled WGS sequence"/>
</dbReference>
<dbReference type="SUPFAM" id="SSF49464">
    <property type="entry name" value="Carboxypeptidase regulatory domain-like"/>
    <property type="match status" value="1"/>
</dbReference>
<dbReference type="Pfam" id="PF13360">
    <property type="entry name" value="PQQ_2"/>
    <property type="match status" value="1"/>
</dbReference>
<dbReference type="InterPro" id="IPR002372">
    <property type="entry name" value="PQQ_rpt_dom"/>
</dbReference>
<dbReference type="InterPro" id="IPR032285">
    <property type="entry name" value="Metallophos_N"/>
</dbReference>
<gene>
    <name evidence="4" type="ORF">B8X04_16715</name>
</gene>
<dbReference type="RefSeq" id="WP_069388522.1">
    <property type="nucleotide sequence ID" value="NZ_NCWY01000024.1"/>
</dbReference>
<dbReference type="InterPro" id="IPR004843">
    <property type="entry name" value="Calcineurin-like_PHP"/>
</dbReference>
<feature type="domain" description="Pyrrolo-quinoline quinone repeat" evidence="2">
    <location>
        <begin position="330"/>
        <end position="466"/>
    </location>
</feature>
<sequence>MNGQVTDTDGNPLADIRVSDGNTVVHTAADGRFQLETDARFVFVVRPVGWRCNQWYFDGRESEVTFTLQASPVTLPLRFAHLTDTHIGDGGNYPQPAELGTGERLSTLLTKIVEDQPDLHSAIITGDLTDHGLREQYREFREAIFDTPIPVHVIPGNHDHMTEQTSDVVSRNGYAIHSGEPRHYEAFLGPRWYSYDLPALHVVAIDWFTHELGRDHEQQNAWLRADLEALDEDIPWILLSHDQPGSSILSGLPRPPIATFSGHRHTSRVVRTADTLHVNTPPALFGGVDLSPATYRLITWDGVTIGVETLPTDPDPAQTPAVLLPAAAEAARWRRSVGTPGQRAPFAIAKGVIVLPLADDDHASGGLFAVDAATGGLLWHADLDAPVRSAPVVHGASGTVLCTSVSGTTAAFEISTGRQLWRKHTPDPLRLFGFTPPAIHENLVLVGDHSTLRALDIDDGHTIWERRDIAPYQIFALLAAPVFWERRAADDASALIVWSGFPEPRVPVLLDPETGETFGDRLAESNTDLLESLRGSSPLPIRTPLIEPATGDLIATGITGVFRRPTNNDAVSWFQASSIPWNPTPPYWTLEGVLFSDAGGSVYLRDAASGETRWHAEVAARSNACLLTYRRTPHPLFAAPTILDKQVILPALDGDIITLDLGDGALRSRFATGIPILVSVQRFEDTTVVLHADGTLCAYPSAIVQGEES</sequence>
<dbReference type="PANTHER" id="PTHR34512">
    <property type="entry name" value="CELL SURFACE PROTEIN"/>
    <property type="match status" value="1"/>
</dbReference>
<name>A0A269Z4B4_9MICO</name>
<evidence type="ECO:0000259" key="1">
    <source>
        <dbReference type="Pfam" id="PF00149"/>
    </source>
</evidence>
<dbReference type="Gene3D" id="2.130.10.10">
    <property type="entry name" value="YVTN repeat-like/Quinoprotein amine dehydrogenase"/>
    <property type="match status" value="1"/>
</dbReference>
<dbReference type="InterPro" id="IPR029052">
    <property type="entry name" value="Metallo-depent_PP-like"/>
</dbReference>
<reference evidence="4 5" key="1">
    <citation type="submission" date="2017-04" db="EMBL/GenBank/DDBJ databases">
        <title>Kefir bacterial isolates.</title>
        <authorList>
            <person name="Kim Y."/>
            <person name="Blasche S."/>
            <person name="Patil K.R."/>
        </authorList>
    </citation>
    <scope>NUCLEOTIDE SEQUENCE [LARGE SCALE GENOMIC DNA]</scope>
    <source>
        <strain evidence="4 5">OG2</strain>
    </source>
</reference>
<accession>A0A269Z4B4</accession>
<dbReference type="InterPro" id="IPR011047">
    <property type="entry name" value="Quinoprotein_ADH-like_sf"/>
</dbReference>
<dbReference type="EMBL" id="NCWY01000024">
    <property type="protein sequence ID" value="PAK92643.1"/>
    <property type="molecule type" value="Genomic_DNA"/>
</dbReference>
<dbReference type="InterPro" id="IPR015943">
    <property type="entry name" value="WD40/YVTN_repeat-like_dom_sf"/>
</dbReference>
<dbReference type="Pfam" id="PF00149">
    <property type="entry name" value="Metallophos"/>
    <property type="match status" value="1"/>
</dbReference>
<dbReference type="Gene3D" id="2.40.128.630">
    <property type="match status" value="1"/>
</dbReference>
<evidence type="ECO:0000259" key="3">
    <source>
        <dbReference type="Pfam" id="PF16371"/>
    </source>
</evidence>
<evidence type="ECO:0000313" key="5">
    <source>
        <dbReference type="Proteomes" id="UP000216867"/>
    </source>
</evidence>
<dbReference type="GeneID" id="36308804"/>
<dbReference type="SMART" id="SM00564">
    <property type="entry name" value="PQQ"/>
    <property type="match status" value="4"/>
</dbReference>
<evidence type="ECO:0000259" key="2">
    <source>
        <dbReference type="Pfam" id="PF13360"/>
    </source>
</evidence>
<evidence type="ECO:0000313" key="4">
    <source>
        <dbReference type="EMBL" id="PAK92643.1"/>
    </source>
</evidence>
<feature type="domain" description="Calcineurin-like phosphoesterase N-terminal" evidence="3">
    <location>
        <begin position="3"/>
        <end position="53"/>
    </location>
</feature>
<comment type="caution">
    <text evidence="4">The sequence shown here is derived from an EMBL/GenBank/DDBJ whole genome shotgun (WGS) entry which is preliminary data.</text>
</comment>
<dbReference type="Pfam" id="PF16371">
    <property type="entry name" value="MetallophosN"/>
    <property type="match status" value="1"/>
</dbReference>
<evidence type="ECO:0008006" key="6">
    <source>
        <dbReference type="Google" id="ProtNLM"/>
    </source>
</evidence>
<dbReference type="Gene3D" id="3.60.21.10">
    <property type="match status" value="1"/>
</dbReference>
<dbReference type="PANTHER" id="PTHR34512:SF30">
    <property type="entry name" value="OUTER MEMBRANE PROTEIN ASSEMBLY FACTOR BAMB"/>
    <property type="match status" value="1"/>
</dbReference>
<dbReference type="InterPro" id="IPR018391">
    <property type="entry name" value="PQQ_b-propeller_rpt"/>
</dbReference>
<proteinExistence type="predicted"/>
<dbReference type="InterPro" id="IPR008969">
    <property type="entry name" value="CarboxyPept-like_regulatory"/>
</dbReference>
<dbReference type="SUPFAM" id="SSF56300">
    <property type="entry name" value="Metallo-dependent phosphatases"/>
    <property type="match status" value="1"/>
</dbReference>
<dbReference type="SUPFAM" id="SSF50998">
    <property type="entry name" value="Quinoprotein alcohol dehydrogenase-like"/>
    <property type="match status" value="2"/>
</dbReference>
<organism evidence="4 5">
    <name type="scientific">Brevibacterium casei</name>
    <dbReference type="NCBI Taxonomy" id="33889"/>
    <lineage>
        <taxon>Bacteria</taxon>
        <taxon>Bacillati</taxon>
        <taxon>Actinomycetota</taxon>
        <taxon>Actinomycetes</taxon>
        <taxon>Micrococcales</taxon>
        <taxon>Brevibacteriaceae</taxon>
        <taxon>Brevibacterium</taxon>
    </lineage>
</organism>
<dbReference type="GO" id="GO:0016787">
    <property type="term" value="F:hydrolase activity"/>
    <property type="evidence" value="ECO:0007669"/>
    <property type="project" value="InterPro"/>
</dbReference>
<dbReference type="AlphaFoldDB" id="A0A269Z4B4"/>
<protein>
    <recommendedName>
        <fullName evidence="6">Calcineurin-like phosphoesterase domain-containing protein</fullName>
    </recommendedName>
</protein>